<evidence type="ECO:0000256" key="2">
    <source>
        <dbReference type="SAM" id="MobiDB-lite"/>
    </source>
</evidence>
<dbReference type="PANTHER" id="PTHR31495:SF0">
    <property type="entry name" value="BINDING PROTEIN CALEOSIN, PUTATIVE (AFU_ORTHOLOGUE AFUA_5G13750)-RELATED"/>
    <property type="match status" value="1"/>
</dbReference>
<comment type="similarity">
    <text evidence="1">Belongs to the caleosin family.</text>
</comment>
<protein>
    <submittedName>
        <fullName evidence="4">Uncharacterized protein</fullName>
    </submittedName>
</protein>
<reference evidence="4" key="1">
    <citation type="submission" date="2020-11" db="EMBL/GenBank/DDBJ databases">
        <title>Chlorella ohadii genome sequencing and assembly.</title>
        <authorList>
            <person name="Murik O."/>
            <person name="Treves H."/>
            <person name="Kedem I."/>
            <person name="Shotland Y."/>
            <person name="Kaplan A."/>
        </authorList>
    </citation>
    <scope>NUCLEOTIDE SEQUENCE</scope>
    <source>
        <strain evidence="4">1</strain>
    </source>
</reference>
<organism evidence="4 5">
    <name type="scientific">Chlorella ohadii</name>
    <dbReference type="NCBI Taxonomy" id="2649997"/>
    <lineage>
        <taxon>Eukaryota</taxon>
        <taxon>Viridiplantae</taxon>
        <taxon>Chlorophyta</taxon>
        <taxon>core chlorophytes</taxon>
        <taxon>Trebouxiophyceae</taxon>
        <taxon>Chlorellales</taxon>
        <taxon>Chlorellaceae</taxon>
        <taxon>Chlorella clade</taxon>
        <taxon>Chlorella</taxon>
    </lineage>
</organism>
<name>A0AAD5DYB2_9CHLO</name>
<feature type="region of interest" description="Disordered" evidence="2">
    <location>
        <begin position="172"/>
        <end position="194"/>
    </location>
</feature>
<keyword evidence="5" id="KW-1185">Reference proteome</keyword>
<feature type="transmembrane region" description="Helical" evidence="3">
    <location>
        <begin position="12"/>
        <end position="33"/>
    </location>
</feature>
<evidence type="ECO:0000256" key="3">
    <source>
        <dbReference type="SAM" id="Phobius"/>
    </source>
</evidence>
<dbReference type="InterPro" id="IPR007736">
    <property type="entry name" value="Caleosin-related"/>
</dbReference>
<dbReference type="GO" id="GO:0004497">
    <property type="term" value="F:monooxygenase activity"/>
    <property type="evidence" value="ECO:0007669"/>
    <property type="project" value="TreeGrafter"/>
</dbReference>
<sequence>MASSHPQTFMRLGFNVFLSGIAPLIINGTFSWWTQSSWLPDPLMRIRMANIHRGKHGSDSETFDTEGRFVPQKARSGLLPGGAGGAWWDLHIKSASQRCLGHHLRFEEIYSKYDKGNKGGLTLQEVQVTYYLCAKDTPRGRLLMKDDARGAIDGTIFYRVAQEVEAGRLKMRQTKGGMDRTDRRPAGTAAQKAE</sequence>
<comment type="caution">
    <text evidence="4">The sequence shown here is derived from an EMBL/GenBank/DDBJ whole genome shotgun (WGS) entry which is preliminary data.</text>
</comment>
<dbReference type="Proteomes" id="UP001205105">
    <property type="component" value="Unassembled WGS sequence"/>
</dbReference>
<dbReference type="GO" id="GO:0005509">
    <property type="term" value="F:calcium ion binding"/>
    <property type="evidence" value="ECO:0007669"/>
    <property type="project" value="TreeGrafter"/>
</dbReference>
<accession>A0AAD5DYB2</accession>
<evidence type="ECO:0000256" key="1">
    <source>
        <dbReference type="ARBA" id="ARBA00006765"/>
    </source>
</evidence>
<keyword evidence="3" id="KW-0812">Transmembrane</keyword>
<proteinExistence type="inferred from homology"/>
<dbReference type="EMBL" id="JADXDR010000019">
    <property type="protein sequence ID" value="KAI7845291.1"/>
    <property type="molecule type" value="Genomic_DNA"/>
</dbReference>
<evidence type="ECO:0000313" key="4">
    <source>
        <dbReference type="EMBL" id="KAI7845291.1"/>
    </source>
</evidence>
<dbReference type="PANTHER" id="PTHR31495">
    <property type="entry name" value="PEROXYGENASE 3-RELATED"/>
    <property type="match status" value="1"/>
</dbReference>
<keyword evidence="3" id="KW-1133">Transmembrane helix</keyword>
<keyword evidence="3" id="KW-0472">Membrane</keyword>
<dbReference type="AlphaFoldDB" id="A0AAD5DYB2"/>
<dbReference type="Pfam" id="PF05042">
    <property type="entry name" value="Caleosin"/>
    <property type="match status" value="1"/>
</dbReference>
<evidence type="ECO:0000313" key="5">
    <source>
        <dbReference type="Proteomes" id="UP001205105"/>
    </source>
</evidence>
<gene>
    <name evidence="4" type="ORF">COHA_001134</name>
</gene>